<organism evidence="2 3">
    <name type="scientific">Plectosphaerella cucumerina</name>
    <dbReference type="NCBI Taxonomy" id="40658"/>
    <lineage>
        <taxon>Eukaryota</taxon>
        <taxon>Fungi</taxon>
        <taxon>Dikarya</taxon>
        <taxon>Ascomycota</taxon>
        <taxon>Pezizomycotina</taxon>
        <taxon>Sordariomycetes</taxon>
        <taxon>Hypocreomycetidae</taxon>
        <taxon>Glomerellales</taxon>
        <taxon>Plectosphaerellaceae</taxon>
        <taxon>Plectosphaerella</taxon>
    </lineage>
</organism>
<feature type="compositionally biased region" description="Polar residues" evidence="1">
    <location>
        <begin position="389"/>
        <end position="399"/>
    </location>
</feature>
<dbReference type="Proteomes" id="UP000813385">
    <property type="component" value="Unassembled WGS sequence"/>
</dbReference>
<gene>
    <name evidence="2" type="ORF">B0T11DRAFT_60761</name>
</gene>
<accession>A0A8K0TMW0</accession>
<feature type="compositionally biased region" description="Basic and acidic residues" evidence="1">
    <location>
        <begin position="359"/>
        <end position="369"/>
    </location>
</feature>
<comment type="caution">
    <text evidence="2">The sequence shown here is derived from an EMBL/GenBank/DDBJ whole genome shotgun (WGS) entry which is preliminary data.</text>
</comment>
<feature type="compositionally biased region" description="Low complexity" evidence="1">
    <location>
        <begin position="277"/>
        <end position="288"/>
    </location>
</feature>
<feature type="region of interest" description="Disordered" evidence="1">
    <location>
        <begin position="330"/>
        <end position="452"/>
    </location>
</feature>
<protein>
    <submittedName>
        <fullName evidence="2">Uncharacterized protein</fullName>
    </submittedName>
</protein>
<dbReference type="OrthoDB" id="4854172at2759"/>
<sequence>MAEPLAIFGGAAAALQITEMFIKLGKVFGAAENLSMDITFFCVNIINMSRILPTLYTAADSSIDYLEELEIPKRQKLLDGLVLEFEMISTRLDELARRLGLWDEPVDRNETYPVWNWKVRLKWLLAKSDITGAQLMQETTKQSAQLLLTSLMCEGLFRTDYVPFFGTQLNVNSSNRACVEKDVGTQRRKLRSTRRRLEHFQAQHKDSFSQKDIRVFKKTEKAIVETTKVLVPENRRRTNGLASRSNSRESQYTQAQHHSPWPQRNKPSDHSTERPPRSVSSNSSLRLNQLAIPATAPQTTRLQPDLNRSRPIITTSEITKEHRVTVEKPVKPVTGSRVRDDGVEVREEFGDWPSQVFSEEEKKLPEAHVQRSSRKRKGSGSVGVDGNQRPLSSSAQDFQATWGRGQVPHENGEGSSRGQLGSGRWQPMPPFTGSDLSERRRWRSARKSDDAT</sequence>
<feature type="compositionally biased region" description="Polar residues" evidence="1">
    <location>
        <begin position="240"/>
        <end position="257"/>
    </location>
</feature>
<feature type="region of interest" description="Disordered" evidence="1">
    <location>
        <begin position="234"/>
        <end position="288"/>
    </location>
</feature>
<dbReference type="AlphaFoldDB" id="A0A8K0TMW0"/>
<dbReference type="EMBL" id="JAGPXD010000002">
    <property type="protein sequence ID" value="KAH7368095.1"/>
    <property type="molecule type" value="Genomic_DNA"/>
</dbReference>
<evidence type="ECO:0000256" key="1">
    <source>
        <dbReference type="SAM" id="MobiDB-lite"/>
    </source>
</evidence>
<keyword evidence="3" id="KW-1185">Reference proteome</keyword>
<reference evidence="2" key="1">
    <citation type="journal article" date="2021" name="Nat. Commun.">
        <title>Genetic determinants of endophytism in the Arabidopsis root mycobiome.</title>
        <authorList>
            <person name="Mesny F."/>
            <person name="Miyauchi S."/>
            <person name="Thiergart T."/>
            <person name="Pickel B."/>
            <person name="Atanasova L."/>
            <person name="Karlsson M."/>
            <person name="Huettel B."/>
            <person name="Barry K.W."/>
            <person name="Haridas S."/>
            <person name="Chen C."/>
            <person name="Bauer D."/>
            <person name="Andreopoulos W."/>
            <person name="Pangilinan J."/>
            <person name="LaButti K."/>
            <person name="Riley R."/>
            <person name="Lipzen A."/>
            <person name="Clum A."/>
            <person name="Drula E."/>
            <person name="Henrissat B."/>
            <person name="Kohler A."/>
            <person name="Grigoriev I.V."/>
            <person name="Martin F.M."/>
            <person name="Hacquard S."/>
        </authorList>
    </citation>
    <scope>NUCLEOTIDE SEQUENCE</scope>
    <source>
        <strain evidence="2">MPI-CAGE-AT-0016</strain>
    </source>
</reference>
<evidence type="ECO:0000313" key="3">
    <source>
        <dbReference type="Proteomes" id="UP000813385"/>
    </source>
</evidence>
<feature type="compositionally biased region" description="Basic and acidic residues" evidence="1">
    <location>
        <begin position="337"/>
        <end position="349"/>
    </location>
</feature>
<name>A0A8K0TMW0_9PEZI</name>
<proteinExistence type="predicted"/>
<feature type="compositionally biased region" description="Basic and acidic residues" evidence="1">
    <location>
        <begin position="266"/>
        <end position="276"/>
    </location>
</feature>
<evidence type="ECO:0000313" key="2">
    <source>
        <dbReference type="EMBL" id="KAH7368095.1"/>
    </source>
</evidence>